<dbReference type="GO" id="GO:0005802">
    <property type="term" value="C:trans-Golgi network"/>
    <property type="evidence" value="ECO:0007669"/>
    <property type="project" value="TreeGrafter"/>
</dbReference>
<dbReference type="AlphaFoldDB" id="A0AAD9J1S7"/>
<name>A0AAD9J1S7_9ANNE</name>
<comment type="caution">
    <text evidence="1">The sequence shown here is derived from an EMBL/GenBank/DDBJ whole genome shotgun (WGS) entry which is preliminary data.</text>
</comment>
<dbReference type="Proteomes" id="UP001208570">
    <property type="component" value="Unassembled WGS sequence"/>
</dbReference>
<dbReference type="PANTHER" id="PTHR13630:SF1">
    <property type="entry name" value="GAMMA-SECRETASE-ACTIVATING PROTEIN"/>
    <property type="match status" value="1"/>
</dbReference>
<sequence length="629" mass="71405">MWAEWDFISQRLYILYPTKPTRLNGYTRKNLLSCYQFTENLIAQNTFELCLDIPIPFCDDQSEFGSLYYEANGSRVIPDVCLKMRVLSKENGTLCICYQHNGHLSSPTTCNTFSPQTGINKSNGESNSDRCKGLEHCGETVSEYTVILVHKKKTLCCERLSLMPSLLYEMIFFWYGSYLVVHVPGCWTHLINTESDEPSLHNIMWTDPEWHPDQSQSHGIKLDTVLVPVNWKARKSLGSYIYQNQSLHLIQLNPSTLCKMFITQPTKRVALLHLAVVHVEDLSFIKELLSIICEDVIPSTVELFQEFLIGSTYTQFCHIAPKWACQLVPCTVDGENHTMTAAEIPANSSSLHRLTYKYGLRLEKQLIVVRNLGAHHKYWIQMSMNLKMASASKSVRFSHRSLSTAVTRHQSVMINSHGDSSHAERSSPGFINKLKRLFRVVSVPETSCLGNPQYAHQMAAQEASIKIDKEVMKWKAEAVFGRLPKFLDPDQKGSSCSELVVKYIENGVLMLSMDFVLLIIRTLRDDHQGLEVKSQLISRLPKLDSLKCLRVWGHPSALEHYSYHYTASALAGSPSDVQRHLNVPANDDPVLCPLNLFLDLIDRQKGKGDKESLDADRQLLTSSILSTFR</sequence>
<gene>
    <name evidence="1" type="ORF">LSH36_732g00016</name>
</gene>
<accession>A0AAD9J1S7</accession>
<dbReference type="GO" id="GO:1902004">
    <property type="term" value="P:positive regulation of amyloid-beta formation"/>
    <property type="evidence" value="ECO:0007669"/>
    <property type="project" value="TreeGrafter"/>
</dbReference>
<dbReference type="InterPro" id="IPR026172">
    <property type="entry name" value="GSAP_fam"/>
</dbReference>
<keyword evidence="2" id="KW-1185">Reference proteome</keyword>
<dbReference type="EMBL" id="JAODUP010000732">
    <property type="protein sequence ID" value="KAK2144769.1"/>
    <property type="molecule type" value="Genomic_DNA"/>
</dbReference>
<reference evidence="1" key="1">
    <citation type="journal article" date="2023" name="Mol. Biol. Evol.">
        <title>Third-Generation Sequencing Reveals the Adaptive Role of the Epigenome in Three Deep-Sea Polychaetes.</title>
        <authorList>
            <person name="Perez M."/>
            <person name="Aroh O."/>
            <person name="Sun Y."/>
            <person name="Lan Y."/>
            <person name="Juniper S.K."/>
            <person name="Young C.R."/>
            <person name="Angers B."/>
            <person name="Qian P.Y."/>
        </authorList>
    </citation>
    <scope>NUCLEOTIDE SEQUENCE</scope>
    <source>
        <strain evidence="1">P08H-3</strain>
    </source>
</reference>
<evidence type="ECO:0000313" key="1">
    <source>
        <dbReference type="EMBL" id="KAK2144769.1"/>
    </source>
</evidence>
<dbReference type="PANTHER" id="PTHR13630">
    <property type="entry name" value="GAMMA-SECRETASE-ACTIVATING PROTEIN"/>
    <property type="match status" value="1"/>
</dbReference>
<protein>
    <submittedName>
        <fullName evidence="1">Uncharacterized protein</fullName>
    </submittedName>
</protein>
<proteinExistence type="predicted"/>
<evidence type="ECO:0000313" key="2">
    <source>
        <dbReference type="Proteomes" id="UP001208570"/>
    </source>
</evidence>
<organism evidence="1 2">
    <name type="scientific">Paralvinella palmiformis</name>
    <dbReference type="NCBI Taxonomy" id="53620"/>
    <lineage>
        <taxon>Eukaryota</taxon>
        <taxon>Metazoa</taxon>
        <taxon>Spiralia</taxon>
        <taxon>Lophotrochozoa</taxon>
        <taxon>Annelida</taxon>
        <taxon>Polychaeta</taxon>
        <taxon>Sedentaria</taxon>
        <taxon>Canalipalpata</taxon>
        <taxon>Terebellida</taxon>
        <taxon>Terebelliformia</taxon>
        <taxon>Alvinellidae</taxon>
        <taxon>Paralvinella</taxon>
    </lineage>
</organism>